<evidence type="ECO:0000256" key="8">
    <source>
        <dbReference type="SAM" id="Phobius"/>
    </source>
</evidence>
<feature type="compositionally biased region" description="Low complexity" evidence="7">
    <location>
        <begin position="231"/>
        <end position="251"/>
    </location>
</feature>
<dbReference type="STRING" id="4572.M7YGD3"/>
<dbReference type="CDD" id="cd04022">
    <property type="entry name" value="C2A_MCTP_PRT_plant"/>
    <property type="match status" value="1"/>
</dbReference>
<keyword evidence="6 8" id="KW-0472">Membrane</keyword>
<dbReference type="Pfam" id="PF08372">
    <property type="entry name" value="PRT_C"/>
    <property type="match status" value="1"/>
</dbReference>
<feature type="domain" description="C2" evidence="9">
    <location>
        <begin position="26"/>
        <end position="146"/>
    </location>
</feature>
<keyword evidence="5 8" id="KW-1133">Transmembrane helix</keyword>
<evidence type="ECO:0000259" key="9">
    <source>
        <dbReference type="PROSITE" id="PS50004"/>
    </source>
</evidence>
<dbReference type="Gene3D" id="2.60.40.150">
    <property type="entry name" value="C2 domain"/>
    <property type="match status" value="6"/>
</dbReference>
<dbReference type="PANTHER" id="PTHR31425">
    <property type="entry name" value="PHOSPHORIBOSYLANTHRANILATE TRANSFERASE ISOFORM 1"/>
    <property type="match status" value="1"/>
</dbReference>
<dbReference type="FunFam" id="2.60.40.150:FF:000323">
    <property type="entry name" value="C2 calcium/lipid-binding plant phosphoribosyltransferase family protein"/>
    <property type="match status" value="1"/>
</dbReference>
<dbReference type="FunFam" id="2.60.40.150:FF:000128">
    <property type="entry name" value="C2 domain-containing protein"/>
    <property type="match status" value="1"/>
</dbReference>
<gene>
    <name evidence="10" type="ORF">TRIUR3_16707</name>
</gene>
<feature type="domain" description="C2" evidence="9">
    <location>
        <begin position="954"/>
        <end position="1096"/>
    </location>
</feature>
<dbReference type="GO" id="GO:0016020">
    <property type="term" value="C:membrane"/>
    <property type="evidence" value="ECO:0007669"/>
    <property type="project" value="UniProtKB-SubCell"/>
</dbReference>
<protein>
    <submittedName>
        <fullName evidence="10">Multiple C2 and transmembrane domain-containing protein 1</fullName>
    </submittedName>
</protein>
<comment type="subcellular location">
    <subcellularLocation>
        <location evidence="1">Membrane</location>
        <topology evidence="1">Multi-pass membrane protein</topology>
    </subcellularLocation>
</comment>
<dbReference type="PROSITE" id="PS50004">
    <property type="entry name" value="C2"/>
    <property type="match status" value="6"/>
</dbReference>
<keyword evidence="3 8" id="KW-0812">Transmembrane</keyword>
<dbReference type="PANTHER" id="PTHR31425:SF54">
    <property type="entry name" value="OS07G0483500 PROTEIN"/>
    <property type="match status" value="1"/>
</dbReference>
<evidence type="ECO:0000256" key="5">
    <source>
        <dbReference type="ARBA" id="ARBA00022989"/>
    </source>
</evidence>
<feature type="transmembrane region" description="Helical" evidence="8">
    <location>
        <begin position="1226"/>
        <end position="1253"/>
    </location>
</feature>
<evidence type="ECO:0000256" key="1">
    <source>
        <dbReference type="ARBA" id="ARBA00004141"/>
    </source>
</evidence>
<dbReference type="InterPro" id="IPR000008">
    <property type="entry name" value="C2_dom"/>
</dbReference>
<feature type="region of interest" description="Disordered" evidence="7">
    <location>
        <begin position="1049"/>
        <end position="1074"/>
    </location>
</feature>
<dbReference type="SUPFAM" id="SSF49562">
    <property type="entry name" value="C2 domain (Calcium/lipid-binding domain, CaLB)"/>
    <property type="match status" value="6"/>
</dbReference>
<dbReference type="CDD" id="cd08379">
    <property type="entry name" value="C2D_MCTP_PRT_plant"/>
    <property type="match status" value="1"/>
</dbReference>
<dbReference type="eggNOG" id="ENOG502QR9H">
    <property type="taxonomic scope" value="Eukaryota"/>
</dbReference>
<feature type="region of interest" description="Disordered" evidence="7">
    <location>
        <begin position="218"/>
        <end position="252"/>
    </location>
</feature>
<feature type="domain" description="C2" evidence="9">
    <location>
        <begin position="294"/>
        <end position="414"/>
    </location>
</feature>
<dbReference type="InterPro" id="IPR047258">
    <property type="entry name" value="C2C_MCTP_PRT_plant"/>
</dbReference>
<feature type="transmembrane region" description="Helical" evidence="8">
    <location>
        <begin position="1342"/>
        <end position="1370"/>
    </location>
</feature>
<proteinExistence type="inferred from homology"/>
<dbReference type="CDD" id="cd04019">
    <property type="entry name" value="C2C_MCTP_PRT_plant"/>
    <property type="match status" value="2"/>
</dbReference>
<sequence length="1398" mass="161012">MDNFPKLSVAISHSQAPSRAYLLVHDVPTSQYQWWRAITMNNLKLGVEVVSAHDLLPKEQGTANAFVEVEFDGQKFRTAIKDSDINPVWNEQFFFNISDPSHLQEKELEAYVYHANRASNNKTCLGKVRISGTSFVSQADAAPLHYPLEKRTILSRARGELGLRVFLTDDPSVRVSAPGQDFDFASTPTTAQEQAVANAIPNPFQDTRINQVRQFQHLPREQQQRPPPLAGQQYYAQGQGSYGEQQQRSYSAAGMKTEAPQVARMYSAGPQQPVDFQLKETSPTLGGGRIIHGRVMPGEKAGAYDLVEKMQILFVRVVKARELPHMDLTGSLDPYVEVHLGNYKMKTKFFEKNQRPEWDEVFAFPKEVVQSSTLEVVVKDKDILRDDYVGRVMLDLNEVPVRVPPDSPLAPEWYRLMGKDGMRDRGELMLAVWYGTQADECFPSAIHAGTTPIDSHLHNYIRGKVYPTPRMWYVRVNVIEAQDIFTMEHHHIPDMFVKVRLGHQLLKTRQVRSPTKNFMWNEEMMFVAAEPFEDDLIIQIENRVAQNKDEVIGETMIPLARIQKRADHKAVVRPLWFDLRRPGLIDVNQLKEDKFYAKVNLRICLEGGYHVLDESTQYCSDLRPTMKQLWKPPIGLLEVGILSANGLNPTKTRQERGSCDPYCVAKYGHKWVRTRTIVDNLNPRFNEQYTWDVFDHGTVLTIEVVQSSTLEVVVKDKDILRDDYVGRVMLDLNEVPVRVPPDSPLAPEWYRLMGKDGMRDRGELMLAVWYGTQADECFPSAIHAGTTPIDSHLHNYIRGKVYPTPRMWYVRVNVIEAQDIFTMEHHHIPDMFVKVRLGHQLLKTRQVRSPTKNFMWNEEMMFVAAEPFEDDLIIQIENRVAQNKDEVIGETMIPLARIQKRADHKAVVRPLWFDLRRPGLIDVNQLKEDKFYAKVNLRICLEGGYHVLDESTQYCSDLRPTMKQLWKPPIGLLEVGILSANGLNPTKTRQERGSCDPYCVAKYGHKWVRTRTIVDNLNPRFNEQYTWDVFDHGTVLTIGLFDNCHIGGDNNTNPTPSHNQSHSHSSSSPSHMDKPIGKVRIRISTLETRRVYTHTYPLLVLHPSGVKKMGEIHLAIRFSVTSLLNVFLTYSRPLLPKMHYAQPLSIVQQEMLRHQAVQLVAQRLGRMEPPVRREVVEFMSDARSHLWSMRRSKANFFRLMQVFSGFIAAGKWFGDVCQWKNPVTTVLVHVLFIMLVFYPDLILPTIFLYMFLIGLWNYRFRPRVPPHMNTRISYADVAHPDELDEEFDTFPTSKSADLIRMRYDRLRHVAGRIQTVVGDIATQGERLQSLLSWRDPRATAMFLLFCLFTAIILYITPFQVIALCLGFFWMRHPRFRHKVPAAPVNFFRRLPAKTDSLL</sequence>
<feature type="domain" description="C2" evidence="9">
    <location>
        <begin position="451"/>
        <end position="577"/>
    </location>
</feature>
<dbReference type="FunFam" id="2.60.40.150:FF:000090">
    <property type="entry name" value="C2 domain-containing protein"/>
    <property type="match status" value="1"/>
</dbReference>
<evidence type="ECO:0000313" key="10">
    <source>
        <dbReference type="EMBL" id="EMS45806.1"/>
    </source>
</evidence>
<name>M7YGD3_TRIUA</name>
<dbReference type="CDD" id="cd08378">
    <property type="entry name" value="C2B_MCTP_PRT_plant"/>
    <property type="match status" value="1"/>
</dbReference>
<evidence type="ECO:0000256" key="6">
    <source>
        <dbReference type="ARBA" id="ARBA00023136"/>
    </source>
</evidence>
<feature type="domain" description="C2" evidence="9">
    <location>
        <begin position="787"/>
        <end position="913"/>
    </location>
</feature>
<dbReference type="EMBL" id="KD281900">
    <property type="protein sequence ID" value="EMS45806.1"/>
    <property type="molecule type" value="Genomic_DNA"/>
</dbReference>
<dbReference type="InterPro" id="IPR035892">
    <property type="entry name" value="C2_domain_sf"/>
</dbReference>
<organism evidence="10">
    <name type="scientific">Triticum urartu</name>
    <name type="common">Red wild einkorn</name>
    <name type="synonym">Crithodium urartu</name>
    <dbReference type="NCBI Taxonomy" id="4572"/>
    <lineage>
        <taxon>Eukaryota</taxon>
        <taxon>Viridiplantae</taxon>
        <taxon>Streptophyta</taxon>
        <taxon>Embryophyta</taxon>
        <taxon>Tracheophyta</taxon>
        <taxon>Spermatophyta</taxon>
        <taxon>Magnoliopsida</taxon>
        <taxon>Liliopsida</taxon>
        <taxon>Poales</taxon>
        <taxon>Poaceae</taxon>
        <taxon>BOP clade</taxon>
        <taxon>Pooideae</taxon>
        <taxon>Triticodae</taxon>
        <taxon>Triticeae</taxon>
        <taxon>Triticinae</taxon>
        <taxon>Triticum</taxon>
    </lineage>
</organism>
<evidence type="ECO:0000256" key="7">
    <source>
        <dbReference type="SAM" id="MobiDB-lite"/>
    </source>
</evidence>
<evidence type="ECO:0000256" key="3">
    <source>
        <dbReference type="ARBA" id="ARBA00022692"/>
    </source>
</evidence>
<comment type="similarity">
    <text evidence="2">Belongs to the MCTP family.</text>
</comment>
<reference evidence="10" key="1">
    <citation type="journal article" date="2013" name="Nature">
        <title>Draft genome of the wheat A-genome progenitor Triticum urartu.</title>
        <authorList>
            <person name="Ling H.Q."/>
            <person name="Zhao S."/>
            <person name="Liu D."/>
            <person name="Wang J."/>
            <person name="Sun H."/>
            <person name="Zhang C."/>
            <person name="Fan H."/>
            <person name="Li D."/>
            <person name="Dong L."/>
            <person name="Tao Y."/>
            <person name="Gao C."/>
            <person name="Wu H."/>
            <person name="Li Y."/>
            <person name="Cui Y."/>
            <person name="Guo X."/>
            <person name="Zheng S."/>
            <person name="Wang B."/>
            <person name="Yu K."/>
            <person name="Liang Q."/>
            <person name="Yang W."/>
            <person name="Lou X."/>
            <person name="Chen J."/>
            <person name="Feng M."/>
            <person name="Jian J."/>
            <person name="Zhang X."/>
            <person name="Luo G."/>
            <person name="Jiang Y."/>
            <person name="Liu J."/>
            <person name="Wang Z."/>
            <person name="Sha Y."/>
            <person name="Zhang B."/>
            <person name="Wu H."/>
            <person name="Tang D."/>
            <person name="Shen Q."/>
            <person name="Xue P."/>
            <person name="Zou S."/>
            <person name="Wang X."/>
            <person name="Liu X."/>
            <person name="Wang F."/>
            <person name="Yang Y."/>
            <person name="An X."/>
            <person name="Dong Z."/>
            <person name="Zhang K."/>
            <person name="Zhang X."/>
            <person name="Luo M.C."/>
            <person name="Dvorak J."/>
            <person name="Tong Y."/>
            <person name="Wang J."/>
            <person name="Yang H."/>
            <person name="Li Z."/>
            <person name="Wang D."/>
            <person name="Zhang A."/>
            <person name="Wang J."/>
        </authorList>
    </citation>
    <scope>NUCLEOTIDE SEQUENCE</scope>
</reference>
<evidence type="ECO:0000256" key="4">
    <source>
        <dbReference type="ARBA" id="ARBA00022737"/>
    </source>
</evidence>
<dbReference type="OMA" id="MENHIPD"/>
<keyword evidence="4" id="KW-0677">Repeat</keyword>
<dbReference type="InterPro" id="IPR047257">
    <property type="entry name" value="C2B_MCTP_PRT_plant"/>
</dbReference>
<accession>M7YGD3</accession>
<dbReference type="Pfam" id="PF00168">
    <property type="entry name" value="C2"/>
    <property type="match status" value="6"/>
</dbReference>
<feature type="domain" description="C2" evidence="9">
    <location>
        <begin position="618"/>
        <end position="750"/>
    </location>
</feature>
<dbReference type="SMART" id="SM00239">
    <property type="entry name" value="C2"/>
    <property type="match status" value="6"/>
</dbReference>
<feature type="compositionally biased region" description="Low complexity" evidence="7">
    <location>
        <begin position="1057"/>
        <end position="1070"/>
    </location>
</feature>
<evidence type="ECO:0000256" key="2">
    <source>
        <dbReference type="ARBA" id="ARBA00007923"/>
    </source>
</evidence>
<dbReference type="InterPro" id="IPR013583">
    <property type="entry name" value="MCTP_C"/>
</dbReference>
<dbReference type="InterPro" id="IPR047255">
    <property type="entry name" value="C2D_MCTP_PRT_plant"/>
</dbReference>
<dbReference type="InterPro" id="IPR047259">
    <property type="entry name" value="QUIRKY-like"/>
</dbReference>